<comment type="similarity">
    <text evidence="3">Belongs to the SmpB family.</text>
</comment>
<evidence type="ECO:0000256" key="2">
    <source>
        <dbReference type="ARBA" id="ARBA00022884"/>
    </source>
</evidence>
<comment type="subcellular location">
    <subcellularLocation>
        <location evidence="3">Cytoplasm</location>
    </subcellularLocation>
    <text evidence="3">The tmRNA-SmpB complex associates with stalled 70S ribosomes.</text>
</comment>
<dbReference type="GO" id="GO:0070930">
    <property type="term" value="P:trans-translation-dependent protein tagging"/>
    <property type="evidence" value="ECO:0007669"/>
    <property type="project" value="TreeGrafter"/>
</dbReference>
<dbReference type="InterPro" id="IPR020081">
    <property type="entry name" value="SsrA-bd_prot_CS"/>
</dbReference>
<evidence type="ECO:0000313" key="5">
    <source>
        <dbReference type="Proteomes" id="UP000194946"/>
    </source>
</evidence>
<dbReference type="CDD" id="cd09294">
    <property type="entry name" value="SmpB"/>
    <property type="match status" value="1"/>
</dbReference>
<dbReference type="InterPro" id="IPR000037">
    <property type="entry name" value="SsrA-bd_prot"/>
</dbReference>
<dbReference type="GO" id="GO:0005829">
    <property type="term" value="C:cytosol"/>
    <property type="evidence" value="ECO:0007669"/>
    <property type="project" value="TreeGrafter"/>
</dbReference>
<keyword evidence="2 3" id="KW-0694">RNA-binding</keyword>
<reference evidence="5" key="1">
    <citation type="submission" date="2014-06" db="EMBL/GenBank/DDBJ databases">
        <authorList>
            <person name="Winans N.J."/>
            <person name="Newell P.D."/>
            <person name="Douglas A.E."/>
        </authorList>
    </citation>
    <scope>NUCLEOTIDE SEQUENCE [LARGE SCALE GENOMIC DNA]</scope>
    <source>
        <strain evidence="5">DmL_052</strain>
    </source>
</reference>
<name>A0A251ZXK9_9PROT</name>
<dbReference type="Pfam" id="PF01668">
    <property type="entry name" value="SmpB"/>
    <property type="match status" value="1"/>
</dbReference>
<dbReference type="PROSITE" id="PS01317">
    <property type="entry name" value="SSRP"/>
    <property type="match status" value="1"/>
</dbReference>
<comment type="function">
    <text evidence="3">Required for rescue of stalled ribosomes mediated by trans-translation. Binds to transfer-messenger RNA (tmRNA), required for stable association of tmRNA with ribosomes. tmRNA and SmpB together mimic tRNA shape, replacing the anticodon stem-loop with SmpB. tmRNA is encoded by the ssrA gene; the 2 termini fold to resemble tRNA(Ala) and it encodes a 'tag peptide', a short internal open reading frame. During trans-translation Ala-aminoacylated tmRNA acts like a tRNA, entering the A-site of stalled ribosomes, displacing the stalled mRNA. The ribosome then switches to translate the ORF on the tmRNA; the nascent peptide is terminated with the 'tag peptide' encoded by the tmRNA and targeted for degradation. The ribosome is freed to recommence translation, which seems to be the essential function of trans-translation.</text>
</comment>
<dbReference type="EMBL" id="JOPB01000001">
    <property type="protein sequence ID" value="OUI79391.1"/>
    <property type="molecule type" value="Genomic_DNA"/>
</dbReference>
<comment type="caution">
    <text evidence="4">The sequence shown here is derived from an EMBL/GenBank/DDBJ whole genome shotgun (WGS) entry which is preliminary data.</text>
</comment>
<protein>
    <recommendedName>
        <fullName evidence="3">SsrA-binding protein</fullName>
    </recommendedName>
    <alternativeName>
        <fullName evidence="3">Small protein B</fullName>
    </alternativeName>
</protein>
<evidence type="ECO:0000313" key="4">
    <source>
        <dbReference type="EMBL" id="OUI79391.1"/>
    </source>
</evidence>
<dbReference type="RefSeq" id="WP_008853778.1">
    <property type="nucleotide sequence ID" value="NZ_JOPB01000001.1"/>
</dbReference>
<dbReference type="AlphaFoldDB" id="A0A251ZXK9"/>
<evidence type="ECO:0000256" key="3">
    <source>
        <dbReference type="HAMAP-Rule" id="MF_00023"/>
    </source>
</evidence>
<dbReference type="PANTHER" id="PTHR30308:SF2">
    <property type="entry name" value="SSRA-BINDING PROTEIN"/>
    <property type="match status" value="1"/>
</dbReference>
<dbReference type="GO" id="GO:0003723">
    <property type="term" value="F:RNA binding"/>
    <property type="evidence" value="ECO:0007669"/>
    <property type="project" value="UniProtKB-UniRule"/>
</dbReference>
<keyword evidence="1 3" id="KW-0963">Cytoplasm</keyword>
<dbReference type="Gene3D" id="2.40.280.10">
    <property type="match status" value="1"/>
</dbReference>
<dbReference type="PANTHER" id="PTHR30308">
    <property type="entry name" value="TMRNA-BINDING COMPONENT OF TRANS-TRANSLATION TAGGING COMPLEX"/>
    <property type="match status" value="1"/>
</dbReference>
<dbReference type="HAMAP" id="MF_00023">
    <property type="entry name" value="SmpB"/>
    <property type="match status" value="1"/>
</dbReference>
<sequence length="160" mass="18083">MAEKKTNSLISFGNVAKNRKATFNYSIIEKVEAGIMLKGPEVKSLRHGRATINESFAGERDGDIWLFNSYIPEYQGGVFSQFDPRAPRKLLLHHKQINKLLGAISREGMTLVPLDIFFNSRGIAKVSLGLGLGKKKTDKRQAIADRDWKRDKARLLRNKI</sequence>
<dbReference type="InterPro" id="IPR023620">
    <property type="entry name" value="SmpB"/>
</dbReference>
<dbReference type="NCBIfam" id="TIGR00086">
    <property type="entry name" value="smpB"/>
    <property type="match status" value="1"/>
</dbReference>
<dbReference type="NCBIfam" id="NF003843">
    <property type="entry name" value="PRK05422.1"/>
    <property type="match status" value="1"/>
</dbReference>
<organism evidence="4 5">
    <name type="scientific">Commensalibacter intestini</name>
    <dbReference type="NCBI Taxonomy" id="479936"/>
    <lineage>
        <taxon>Bacteria</taxon>
        <taxon>Pseudomonadati</taxon>
        <taxon>Pseudomonadota</taxon>
        <taxon>Alphaproteobacteria</taxon>
        <taxon>Acetobacterales</taxon>
        <taxon>Acetobacteraceae</taxon>
    </lineage>
</organism>
<dbReference type="SUPFAM" id="SSF74982">
    <property type="entry name" value="Small protein B (SmpB)"/>
    <property type="match status" value="1"/>
</dbReference>
<proteinExistence type="inferred from homology"/>
<accession>A0A251ZXK9</accession>
<gene>
    <name evidence="3" type="primary">smpB</name>
    <name evidence="4" type="ORF">HK18_02180</name>
</gene>
<dbReference type="Proteomes" id="UP000194946">
    <property type="component" value="Unassembled WGS sequence"/>
</dbReference>
<evidence type="ECO:0000256" key="1">
    <source>
        <dbReference type="ARBA" id="ARBA00022490"/>
    </source>
</evidence>
<dbReference type="GO" id="GO:0070929">
    <property type="term" value="P:trans-translation"/>
    <property type="evidence" value="ECO:0007669"/>
    <property type="project" value="UniProtKB-UniRule"/>
</dbReference>
<keyword evidence="5" id="KW-1185">Reference proteome</keyword>